<protein>
    <submittedName>
        <fullName evidence="3">Putative secreted protein</fullName>
    </submittedName>
</protein>
<feature type="region of interest" description="Disordered" evidence="1">
    <location>
        <begin position="61"/>
        <end position="81"/>
    </location>
</feature>
<evidence type="ECO:0000256" key="2">
    <source>
        <dbReference type="SAM" id="Phobius"/>
    </source>
</evidence>
<evidence type="ECO:0000256" key="1">
    <source>
        <dbReference type="SAM" id="MobiDB-lite"/>
    </source>
</evidence>
<reference evidence="3 4" key="1">
    <citation type="journal article" date="2015" name="Infect. Genet. Evol.">
        <title>Genomic sequences of six botulinum neurotoxin-producing strains representing three clostridial species illustrate the mobility and diversity of botulinum neurotoxin genes.</title>
        <authorList>
            <person name="Smith T.J."/>
            <person name="Hill K.K."/>
            <person name="Xie G."/>
            <person name="Foley B.T."/>
            <person name="Williamson C.H."/>
            <person name="Foster J.T."/>
            <person name="Johnson S.L."/>
            <person name="Chertkov O."/>
            <person name="Teshima H."/>
            <person name="Gibbons H.S."/>
            <person name="Johnsky L.A."/>
            <person name="Karavis M.A."/>
            <person name="Smith L.A."/>
        </authorList>
    </citation>
    <scope>NUCLEOTIDE SEQUENCE [LARGE SCALE GENOMIC DNA]</scope>
    <source>
        <strain evidence="3">Sullivan</strain>
    </source>
</reference>
<keyword evidence="2" id="KW-0812">Transmembrane</keyword>
<name>A0A0A7FUK6_9CLOT</name>
<accession>A0A0A7FUK6</accession>
<keyword evidence="2" id="KW-0472">Membrane</keyword>
<dbReference type="AlphaFoldDB" id="A0A0A7FUK6"/>
<gene>
    <name evidence="3" type="ORF">U729_1887</name>
</gene>
<dbReference type="STRING" id="1561.NPD11_1128"/>
<evidence type="ECO:0000313" key="3">
    <source>
        <dbReference type="EMBL" id="AIY82531.1"/>
    </source>
</evidence>
<sequence>MAKPSIFSKDYEKKMKRRRIRIAIVVSLVAIITGALIYKFKIEKMDFSNVRQRLQAWVDSDKPKEEEKAVEETKEEVKPEPPKKTYIEAKLSDKVTLKCEYKEEGKKKEFVSIENPEGITYDISPNKEMIVILDKDQNMKLINIDGKVTDITKKEYVSKKGDRFKKEIKIKENKNYLWHSEPKFMDDENIIYVSNLPYFGTAATNQYAWIYNIKTKKDTVIWKTKGKKITIGKIVPKKGIEVKVDKNEYIINNKGSIVK</sequence>
<dbReference type="Proteomes" id="UP000030635">
    <property type="component" value="Chromosome"/>
</dbReference>
<feature type="transmembrane region" description="Helical" evidence="2">
    <location>
        <begin position="20"/>
        <end position="38"/>
    </location>
</feature>
<organism evidence="3 4">
    <name type="scientific">Clostridium baratii str. Sullivan</name>
    <dbReference type="NCBI Taxonomy" id="1415775"/>
    <lineage>
        <taxon>Bacteria</taxon>
        <taxon>Bacillati</taxon>
        <taxon>Bacillota</taxon>
        <taxon>Clostridia</taxon>
        <taxon>Eubacteriales</taxon>
        <taxon>Clostridiaceae</taxon>
        <taxon>Clostridium</taxon>
    </lineage>
</organism>
<dbReference type="RefSeq" id="WP_039314098.1">
    <property type="nucleotide sequence ID" value="NZ_CP006905.1"/>
</dbReference>
<dbReference type="EMBL" id="CP006905">
    <property type="protein sequence ID" value="AIY82531.1"/>
    <property type="molecule type" value="Genomic_DNA"/>
</dbReference>
<dbReference type="eggNOG" id="ENOG5032S5I">
    <property type="taxonomic scope" value="Bacteria"/>
</dbReference>
<dbReference type="HOGENOM" id="CLU_1048478_0_0_9"/>
<dbReference type="KEGG" id="cbv:U729_1887"/>
<dbReference type="OrthoDB" id="1952449at2"/>
<evidence type="ECO:0000313" key="4">
    <source>
        <dbReference type="Proteomes" id="UP000030635"/>
    </source>
</evidence>
<keyword evidence="4" id="KW-1185">Reference proteome</keyword>
<proteinExistence type="predicted"/>
<keyword evidence="2" id="KW-1133">Transmembrane helix</keyword>